<dbReference type="RefSeq" id="WP_109266197.1">
    <property type="nucleotide sequence ID" value="NZ_QEWP01000029.1"/>
</dbReference>
<evidence type="ECO:0000256" key="5">
    <source>
        <dbReference type="ARBA" id="ARBA00022989"/>
    </source>
</evidence>
<dbReference type="NCBIfam" id="TIGR03462">
    <property type="entry name" value="CarR_dom_SF"/>
    <property type="match status" value="2"/>
</dbReference>
<evidence type="ECO:0000256" key="7">
    <source>
        <dbReference type="ARBA" id="ARBA00023235"/>
    </source>
</evidence>
<organism evidence="10 11">
    <name type="scientific">Marinilabilia rubra</name>
    <dbReference type="NCBI Taxonomy" id="2162893"/>
    <lineage>
        <taxon>Bacteria</taxon>
        <taxon>Pseudomonadati</taxon>
        <taxon>Bacteroidota</taxon>
        <taxon>Bacteroidia</taxon>
        <taxon>Marinilabiliales</taxon>
        <taxon>Marinilabiliaceae</taxon>
        <taxon>Marinilabilia</taxon>
    </lineage>
</organism>
<accession>A0A2U2B3M5</accession>
<evidence type="ECO:0000313" key="10">
    <source>
        <dbReference type="EMBL" id="PWD97660.1"/>
    </source>
</evidence>
<dbReference type="Pfam" id="PF18916">
    <property type="entry name" value="Lycopene_cyc"/>
    <property type="match status" value="2"/>
</dbReference>
<evidence type="ECO:0000256" key="6">
    <source>
        <dbReference type="ARBA" id="ARBA00023136"/>
    </source>
</evidence>
<name>A0A2U2B3M5_9BACT</name>
<keyword evidence="5 8" id="KW-1133">Transmembrane helix</keyword>
<comment type="caution">
    <text evidence="10">The sequence shown here is derived from an EMBL/GenBank/DDBJ whole genome shotgun (WGS) entry which is preliminary data.</text>
</comment>
<feature type="transmembrane region" description="Helical" evidence="8">
    <location>
        <begin position="206"/>
        <end position="223"/>
    </location>
</feature>
<evidence type="ECO:0000256" key="3">
    <source>
        <dbReference type="ARBA" id="ARBA00022692"/>
    </source>
</evidence>
<feature type="domain" description="Lycopene cyclase" evidence="9">
    <location>
        <begin position="2"/>
        <end position="94"/>
    </location>
</feature>
<keyword evidence="11" id="KW-1185">Reference proteome</keyword>
<dbReference type="AlphaFoldDB" id="A0A2U2B3M5"/>
<dbReference type="Proteomes" id="UP000244956">
    <property type="component" value="Unassembled WGS sequence"/>
</dbReference>
<feature type="transmembrane region" description="Helical" evidence="8">
    <location>
        <begin position="33"/>
        <end position="57"/>
    </location>
</feature>
<keyword evidence="6 8" id="KW-0472">Membrane</keyword>
<sequence>MSTYLIINILVIIIPLLFSFDKKVAFFRTWKYFFPAMLTTGAFFLIWDIYFTHIGVWGFNEAHLMGINILNLPMEEWLFFITVPYAVVFSYRVLNAWAPMIEHPEMQRTVSYALLVLLIAGAVLYHDRLYSVVTFSLAAIFVLITEWFLKVYYLLHFYRAYLIALIPFLITNGVLTGFGLEEPVVWYNDSMNSGIRFITIPMEDTAYGFLLVGMNISFMEWFAPGKGSMPKFPGFKNKQKQRSKSH</sequence>
<proteinExistence type="predicted"/>
<dbReference type="OrthoDB" id="5195186at2"/>
<dbReference type="InterPro" id="IPR017825">
    <property type="entry name" value="Lycopene_cyclase_dom"/>
</dbReference>
<evidence type="ECO:0000259" key="9">
    <source>
        <dbReference type="Pfam" id="PF18916"/>
    </source>
</evidence>
<evidence type="ECO:0000256" key="4">
    <source>
        <dbReference type="ARBA" id="ARBA00022746"/>
    </source>
</evidence>
<comment type="subcellular location">
    <subcellularLocation>
        <location evidence="1">Membrane</location>
        <topology evidence="1">Multi-pass membrane protein</topology>
    </subcellularLocation>
</comment>
<keyword evidence="7" id="KW-0413">Isomerase</keyword>
<evidence type="ECO:0000313" key="11">
    <source>
        <dbReference type="Proteomes" id="UP000244956"/>
    </source>
</evidence>
<feature type="transmembrane region" description="Helical" evidence="8">
    <location>
        <begin position="77"/>
        <end position="97"/>
    </location>
</feature>
<feature type="transmembrane region" description="Helical" evidence="8">
    <location>
        <begin position="161"/>
        <end position="180"/>
    </location>
</feature>
<feature type="transmembrane region" description="Helical" evidence="8">
    <location>
        <begin position="109"/>
        <end position="126"/>
    </location>
</feature>
<evidence type="ECO:0000256" key="2">
    <source>
        <dbReference type="ARBA" id="ARBA00004829"/>
    </source>
</evidence>
<gene>
    <name evidence="10" type="ORF">DDZ16_19695</name>
</gene>
<reference evidence="10 11" key="1">
    <citation type="submission" date="2018-05" db="EMBL/GenBank/DDBJ databases">
        <title>Marinilabilia rubrum sp. nov., isolated from saltern sediment.</title>
        <authorList>
            <person name="Zhang R."/>
        </authorList>
    </citation>
    <scope>NUCLEOTIDE SEQUENCE [LARGE SCALE GENOMIC DNA]</scope>
    <source>
        <strain evidence="10 11">WTE16</strain>
    </source>
</reference>
<feature type="transmembrane region" description="Helical" evidence="8">
    <location>
        <begin position="132"/>
        <end position="149"/>
    </location>
</feature>
<feature type="domain" description="Lycopene cyclase" evidence="9">
    <location>
        <begin position="127"/>
        <end position="222"/>
    </location>
</feature>
<evidence type="ECO:0000256" key="1">
    <source>
        <dbReference type="ARBA" id="ARBA00004141"/>
    </source>
</evidence>
<protein>
    <submittedName>
        <fullName evidence="10">Lycopene cyclase domain-containing protein</fullName>
    </submittedName>
</protein>
<dbReference type="GO" id="GO:0016020">
    <property type="term" value="C:membrane"/>
    <property type="evidence" value="ECO:0007669"/>
    <property type="project" value="UniProtKB-SubCell"/>
</dbReference>
<dbReference type="EMBL" id="QEWP01000029">
    <property type="protein sequence ID" value="PWD97660.1"/>
    <property type="molecule type" value="Genomic_DNA"/>
</dbReference>
<evidence type="ECO:0000256" key="8">
    <source>
        <dbReference type="SAM" id="Phobius"/>
    </source>
</evidence>
<dbReference type="GO" id="GO:0045436">
    <property type="term" value="F:lycopene beta cyclase activity"/>
    <property type="evidence" value="ECO:0007669"/>
    <property type="project" value="UniProtKB-ARBA"/>
</dbReference>
<feature type="transmembrane region" description="Helical" evidence="8">
    <location>
        <begin position="6"/>
        <end position="21"/>
    </location>
</feature>
<dbReference type="GO" id="GO:0016117">
    <property type="term" value="P:carotenoid biosynthetic process"/>
    <property type="evidence" value="ECO:0007669"/>
    <property type="project" value="UniProtKB-KW"/>
</dbReference>
<keyword evidence="3 8" id="KW-0812">Transmembrane</keyword>
<keyword evidence="4" id="KW-0125">Carotenoid biosynthesis</keyword>
<comment type="pathway">
    <text evidence="2">Carotenoid biosynthesis.</text>
</comment>
<dbReference type="GO" id="GO:0016872">
    <property type="term" value="F:intramolecular lyase activity"/>
    <property type="evidence" value="ECO:0007669"/>
    <property type="project" value="InterPro"/>
</dbReference>